<dbReference type="Proteomes" id="UP001596254">
    <property type="component" value="Unassembled WGS sequence"/>
</dbReference>
<protein>
    <submittedName>
        <fullName evidence="2">Glycerophosphodiester phosphodiesterase</fullName>
    </submittedName>
</protein>
<dbReference type="Pfam" id="PF03009">
    <property type="entry name" value="GDPD"/>
    <property type="match status" value="1"/>
</dbReference>
<dbReference type="Gene3D" id="3.20.20.190">
    <property type="entry name" value="Phosphatidylinositol (PI) phosphodiesterase"/>
    <property type="match status" value="1"/>
</dbReference>
<dbReference type="PANTHER" id="PTHR46211:SF1">
    <property type="entry name" value="GLYCEROPHOSPHODIESTER PHOSPHODIESTERASE, CYTOPLASMIC"/>
    <property type="match status" value="1"/>
</dbReference>
<reference evidence="3" key="1">
    <citation type="journal article" date="2019" name="Int. J. Syst. Evol. Microbiol.">
        <title>The Global Catalogue of Microorganisms (GCM) 10K type strain sequencing project: providing services to taxonomists for standard genome sequencing and annotation.</title>
        <authorList>
            <consortium name="The Broad Institute Genomics Platform"/>
            <consortium name="The Broad Institute Genome Sequencing Center for Infectious Disease"/>
            <person name="Wu L."/>
            <person name="Ma J."/>
        </authorList>
    </citation>
    <scope>NUCLEOTIDE SEQUENCE [LARGE SCALE GENOMIC DNA]</scope>
    <source>
        <strain evidence="3">CCM 8905</strain>
    </source>
</reference>
<keyword evidence="3" id="KW-1185">Reference proteome</keyword>
<dbReference type="PROSITE" id="PS51704">
    <property type="entry name" value="GP_PDE"/>
    <property type="match status" value="1"/>
</dbReference>
<accession>A0ABW1SW74</accession>
<dbReference type="RefSeq" id="WP_125692490.1">
    <property type="nucleotide sequence ID" value="NZ_JBHSSK010000029.1"/>
</dbReference>
<organism evidence="2 3">
    <name type="scientific">Levilactobacillus tongjiangensis</name>
    <dbReference type="NCBI Taxonomy" id="2486023"/>
    <lineage>
        <taxon>Bacteria</taxon>
        <taxon>Bacillati</taxon>
        <taxon>Bacillota</taxon>
        <taxon>Bacilli</taxon>
        <taxon>Lactobacillales</taxon>
        <taxon>Lactobacillaceae</taxon>
        <taxon>Levilactobacillus</taxon>
    </lineage>
</organism>
<dbReference type="EMBL" id="JBHSSK010000029">
    <property type="protein sequence ID" value="MFC6207985.1"/>
    <property type="molecule type" value="Genomic_DNA"/>
</dbReference>
<dbReference type="InterPro" id="IPR030395">
    <property type="entry name" value="GP_PDE_dom"/>
</dbReference>
<evidence type="ECO:0000313" key="2">
    <source>
        <dbReference type="EMBL" id="MFC6207985.1"/>
    </source>
</evidence>
<dbReference type="InterPro" id="IPR017946">
    <property type="entry name" value="PLC-like_Pdiesterase_TIM-brl"/>
</dbReference>
<gene>
    <name evidence="2" type="ORF">ACFP1G_10985</name>
</gene>
<name>A0ABW1SW74_9LACO</name>
<proteinExistence type="predicted"/>
<dbReference type="CDD" id="cd08563">
    <property type="entry name" value="GDPD_TtGDE_like"/>
    <property type="match status" value="1"/>
</dbReference>
<sequence length="249" mass="28515">MFKRPLTQIIAHRGSKGTRPENTLSAFQAAIDAGADGIETDVQLTRDHQLVIMHDERVDRTTDGTGYLKDFTLAELKDLDAGHFFSPEYAGTPVPTLDEVIQLLIRNDFQGVFNLELKTNKIPYPGIEQRLAGYFQRQSVPFRVVFSSFRAKSLITLRALYPEAEYAKLFKTAGQQARRMQRRHQVGALHPDIHWVKANRFWLPHVQLRPWTVNNEADMTYCFRHHFAGMFTDYPARAVAVRAEIQGES</sequence>
<dbReference type="SUPFAM" id="SSF51695">
    <property type="entry name" value="PLC-like phosphodiesterases"/>
    <property type="match status" value="1"/>
</dbReference>
<evidence type="ECO:0000259" key="1">
    <source>
        <dbReference type="PROSITE" id="PS51704"/>
    </source>
</evidence>
<dbReference type="PANTHER" id="PTHR46211">
    <property type="entry name" value="GLYCEROPHOSPHORYL DIESTER PHOSPHODIESTERASE"/>
    <property type="match status" value="1"/>
</dbReference>
<comment type="caution">
    <text evidence="2">The sequence shown here is derived from an EMBL/GenBank/DDBJ whole genome shotgun (WGS) entry which is preliminary data.</text>
</comment>
<feature type="domain" description="GP-PDE" evidence="1">
    <location>
        <begin position="7"/>
        <end position="242"/>
    </location>
</feature>
<evidence type="ECO:0000313" key="3">
    <source>
        <dbReference type="Proteomes" id="UP001596254"/>
    </source>
</evidence>